<evidence type="ECO:0000313" key="3">
    <source>
        <dbReference type="EMBL" id="AJK47394.1"/>
    </source>
</evidence>
<dbReference type="OrthoDB" id="5638848at2"/>
<gene>
    <name evidence="3" type="ORF">BGL_1c29170</name>
</gene>
<dbReference type="InterPro" id="IPR027417">
    <property type="entry name" value="P-loop_NTPase"/>
</dbReference>
<feature type="region of interest" description="Disordered" evidence="1">
    <location>
        <begin position="1"/>
        <end position="25"/>
    </location>
</feature>
<reference evidence="3 4" key="2">
    <citation type="journal article" date="2016" name="Appl. Microbiol. Biotechnol.">
        <title>Mutations improving production and secretion of extracellular lipase by Burkholderia glumae PG1.</title>
        <authorList>
            <person name="Knapp A."/>
            <person name="Voget S."/>
            <person name="Gao R."/>
            <person name="Zaburannyi N."/>
            <person name="Krysciak D."/>
            <person name="Breuer M."/>
            <person name="Hauer B."/>
            <person name="Streit W.R."/>
            <person name="Muller R."/>
            <person name="Daniel R."/>
            <person name="Jaeger K.E."/>
        </authorList>
    </citation>
    <scope>NUCLEOTIDE SEQUENCE [LARGE SCALE GENOMIC DNA]</scope>
    <source>
        <strain evidence="3 4">PG1</strain>
    </source>
</reference>
<dbReference type="EMBL" id="CP002580">
    <property type="protein sequence ID" value="AJK47394.1"/>
    <property type="molecule type" value="Genomic_DNA"/>
</dbReference>
<dbReference type="InterPro" id="IPR038727">
    <property type="entry name" value="NadR/Ttd14_AAA_dom"/>
</dbReference>
<accession>A0A0B6RZ38</accession>
<protein>
    <recommendedName>
        <fullName evidence="2">NadR/Ttd14 AAA domain-containing protein</fullName>
    </recommendedName>
</protein>
<evidence type="ECO:0000313" key="4">
    <source>
        <dbReference type="Proteomes" id="UP000031838"/>
    </source>
</evidence>
<reference evidence="4" key="1">
    <citation type="submission" date="2011-03" db="EMBL/GenBank/DDBJ databases">
        <authorList>
            <person name="Voget S."/>
            <person name="Streit W.R."/>
            <person name="Jaeger K.E."/>
            <person name="Daniel R."/>
        </authorList>
    </citation>
    <scope>NUCLEOTIDE SEQUENCE [LARGE SCALE GENOMIC DNA]</scope>
    <source>
        <strain evidence="4">PG1</strain>
    </source>
</reference>
<sequence>MRDGGQAIEADETGTGGAGAPPFFVVTGGPGSGKSTLVDALAARGLARTDEAGRGVIVDQVAIDGPALPWRDRATFAELMLGWEMRSYALARRGMAPGAGPVFFDRGVPDVIGYLTLCGLPVPPHALAAARRYRYRSLVFLAPPWPAIYARDAERKQDYAEAVRTAEVMRQIYGELGYRLVELPCVEVEARCRFVLGALAADGVAVAR</sequence>
<keyword evidence="4" id="KW-1185">Reference proteome</keyword>
<dbReference type="Pfam" id="PF13521">
    <property type="entry name" value="AAA_28"/>
    <property type="match status" value="1"/>
</dbReference>
<dbReference type="Proteomes" id="UP000031838">
    <property type="component" value="Chromosome 1"/>
</dbReference>
<dbReference type="HOGENOM" id="CLU_114480_0_0_4"/>
<name>A0A0B6RZ38_BURPL</name>
<proteinExistence type="predicted"/>
<dbReference type="KEGG" id="bgp:BGL_1c29170"/>
<organism evidence="3 4">
    <name type="scientific">Burkholderia plantarii</name>
    <dbReference type="NCBI Taxonomy" id="41899"/>
    <lineage>
        <taxon>Bacteria</taxon>
        <taxon>Pseudomonadati</taxon>
        <taxon>Pseudomonadota</taxon>
        <taxon>Betaproteobacteria</taxon>
        <taxon>Burkholderiales</taxon>
        <taxon>Burkholderiaceae</taxon>
        <taxon>Burkholderia</taxon>
    </lineage>
</organism>
<dbReference type="Gene3D" id="3.40.50.300">
    <property type="entry name" value="P-loop containing nucleotide triphosphate hydrolases"/>
    <property type="match status" value="1"/>
</dbReference>
<evidence type="ECO:0000259" key="2">
    <source>
        <dbReference type="Pfam" id="PF13521"/>
    </source>
</evidence>
<dbReference type="AlphaFoldDB" id="A0A0B6RZ38"/>
<feature type="domain" description="NadR/Ttd14 AAA" evidence="2">
    <location>
        <begin position="24"/>
        <end position="191"/>
    </location>
</feature>
<dbReference type="SUPFAM" id="SSF52540">
    <property type="entry name" value="P-loop containing nucleoside triphosphate hydrolases"/>
    <property type="match status" value="1"/>
</dbReference>
<evidence type="ECO:0000256" key="1">
    <source>
        <dbReference type="SAM" id="MobiDB-lite"/>
    </source>
</evidence>
<dbReference type="RefSeq" id="WP_080937228.1">
    <property type="nucleotide sequence ID" value="NZ_CP002580.1"/>
</dbReference>